<evidence type="ECO:0000313" key="4">
    <source>
        <dbReference type="EMBL" id="MBA8794963.1"/>
    </source>
</evidence>
<dbReference type="SUPFAM" id="SSF56784">
    <property type="entry name" value="HAD-like"/>
    <property type="match status" value="1"/>
</dbReference>
<dbReference type="InterPro" id="IPR006439">
    <property type="entry name" value="HAD-SF_hydro_IA"/>
</dbReference>
<keyword evidence="2 4" id="KW-0378">Hydrolase</keyword>
<evidence type="ECO:0000256" key="2">
    <source>
        <dbReference type="ARBA" id="ARBA00022801"/>
    </source>
</evidence>
<dbReference type="InterPro" id="IPR051400">
    <property type="entry name" value="HAD-like_hydrolase"/>
</dbReference>
<keyword evidence="3" id="KW-0460">Magnesium</keyword>
<dbReference type="Pfam" id="PF00702">
    <property type="entry name" value="Hydrolase"/>
    <property type="match status" value="1"/>
</dbReference>
<dbReference type="InterPro" id="IPR036412">
    <property type="entry name" value="HAD-like_sf"/>
</dbReference>
<evidence type="ECO:0000256" key="1">
    <source>
        <dbReference type="ARBA" id="ARBA00001946"/>
    </source>
</evidence>
<dbReference type="PRINTS" id="PR00413">
    <property type="entry name" value="HADHALOGNASE"/>
</dbReference>
<dbReference type="SFLD" id="SFLDG01129">
    <property type="entry name" value="C1.5:_HAD__Beta-PGM__Phosphata"/>
    <property type="match status" value="1"/>
</dbReference>
<dbReference type="RefSeq" id="WP_182560587.1">
    <property type="nucleotide sequence ID" value="NZ_JACGWT010000004.1"/>
</dbReference>
<dbReference type="Gene3D" id="1.20.120.710">
    <property type="entry name" value="Haloacid dehalogenase hydrolase-like domain"/>
    <property type="match status" value="1"/>
</dbReference>
<proteinExistence type="predicted"/>
<organism evidence="4 5">
    <name type="scientific">Microlunatus kandeliicorticis</name>
    <dbReference type="NCBI Taxonomy" id="1759536"/>
    <lineage>
        <taxon>Bacteria</taxon>
        <taxon>Bacillati</taxon>
        <taxon>Actinomycetota</taxon>
        <taxon>Actinomycetes</taxon>
        <taxon>Propionibacteriales</taxon>
        <taxon>Propionibacteriaceae</taxon>
        <taxon>Microlunatus</taxon>
    </lineage>
</organism>
<comment type="caution">
    <text evidence="4">The sequence shown here is derived from an EMBL/GenBank/DDBJ whole genome shotgun (WGS) entry which is preliminary data.</text>
</comment>
<dbReference type="EMBL" id="JACGWT010000004">
    <property type="protein sequence ID" value="MBA8794963.1"/>
    <property type="molecule type" value="Genomic_DNA"/>
</dbReference>
<dbReference type="AlphaFoldDB" id="A0A7W3ITH1"/>
<dbReference type="Proteomes" id="UP000523079">
    <property type="component" value="Unassembled WGS sequence"/>
</dbReference>
<comment type="cofactor">
    <cofactor evidence="1">
        <name>Mg(2+)</name>
        <dbReference type="ChEBI" id="CHEBI:18420"/>
    </cofactor>
</comment>
<dbReference type="Gene3D" id="3.40.50.1000">
    <property type="entry name" value="HAD superfamily/HAD-like"/>
    <property type="match status" value="1"/>
</dbReference>
<dbReference type="InterPro" id="IPR023214">
    <property type="entry name" value="HAD_sf"/>
</dbReference>
<dbReference type="GO" id="GO:0044281">
    <property type="term" value="P:small molecule metabolic process"/>
    <property type="evidence" value="ECO:0007669"/>
    <property type="project" value="UniProtKB-ARBA"/>
</dbReference>
<sequence>MPLLLVDLDDTLVQRAVVFEQWVADFADRHRLAPATVDWLREHDAGGRRDRIAFFADVAERCGLDLDPVEQLDRWRTDFAARYRLEPATVAALHAARAAGWKIGVVTNGRERVQLAKLDACAIYPVLDAVCISEEIGAAKPDLRMFAAAANRARDGLAGGWMIGDNPEADIAGGRNAGLRTAWIRMGRRWTGPGPEPDVTADTFAEAVAAVLARGPRTGRPQARR</sequence>
<evidence type="ECO:0000313" key="5">
    <source>
        <dbReference type="Proteomes" id="UP000523079"/>
    </source>
</evidence>
<dbReference type="PANTHER" id="PTHR46470">
    <property type="entry name" value="N-ACYLNEURAMINATE-9-PHOSPHATASE"/>
    <property type="match status" value="1"/>
</dbReference>
<dbReference type="SFLD" id="SFLDS00003">
    <property type="entry name" value="Haloacid_Dehalogenase"/>
    <property type="match status" value="1"/>
</dbReference>
<evidence type="ECO:0000256" key="3">
    <source>
        <dbReference type="ARBA" id="ARBA00022842"/>
    </source>
</evidence>
<keyword evidence="5" id="KW-1185">Reference proteome</keyword>
<gene>
    <name evidence="4" type="ORF">FHX74_002591</name>
</gene>
<name>A0A7W3ITH1_9ACTN</name>
<dbReference type="NCBIfam" id="TIGR01549">
    <property type="entry name" value="HAD-SF-IA-v1"/>
    <property type="match status" value="1"/>
</dbReference>
<accession>A0A7W3ITH1</accession>
<dbReference type="GO" id="GO:0016787">
    <property type="term" value="F:hydrolase activity"/>
    <property type="evidence" value="ECO:0007669"/>
    <property type="project" value="UniProtKB-KW"/>
</dbReference>
<protein>
    <submittedName>
        <fullName evidence="4">HAD superfamily hydrolase (TIGR01549 family)</fullName>
    </submittedName>
</protein>
<reference evidence="4 5" key="1">
    <citation type="submission" date="2020-07" db="EMBL/GenBank/DDBJ databases">
        <title>Sequencing the genomes of 1000 actinobacteria strains.</title>
        <authorList>
            <person name="Klenk H.-P."/>
        </authorList>
    </citation>
    <scope>NUCLEOTIDE SEQUENCE [LARGE SCALE GENOMIC DNA]</scope>
    <source>
        <strain evidence="4 5">DSM 100723</strain>
    </source>
</reference>